<feature type="domain" description="TOG" evidence="7">
    <location>
        <begin position="317"/>
        <end position="560"/>
    </location>
</feature>
<dbReference type="InterPro" id="IPR024395">
    <property type="entry name" value="CLASP_N_dom"/>
</dbReference>
<dbReference type="SUPFAM" id="SSF48371">
    <property type="entry name" value="ARM repeat"/>
    <property type="match status" value="2"/>
</dbReference>
<proteinExistence type="predicted"/>
<dbReference type="InterPro" id="IPR048491">
    <property type="entry name" value="XMAP215_CLASP_TOG"/>
</dbReference>
<feature type="compositionally biased region" description="Low complexity" evidence="6">
    <location>
        <begin position="714"/>
        <end position="729"/>
    </location>
</feature>
<comment type="subcellular location">
    <subcellularLocation>
        <location evidence="1">Cytoplasm</location>
        <location evidence="1">Cytoskeleton</location>
    </subcellularLocation>
</comment>
<dbReference type="GO" id="GO:0005819">
    <property type="term" value="C:spindle"/>
    <property type="evidence" value="ECO:0007669"/>
    <property type="project" value="UniProtKB-ARBA"/>
</dbReference>
<dbReference type="Gene3D" id="1.25.10.10">
    <property type="entry name" value="Leucine-rich Repeat Variant"/>
    <property type="match status" value="4"/>
</dbReference>
<dbReference type="SMART" id="SM01349">
    <property type="entry name" value="TOG"/>
    <property type="match status" value="4"/>
</dbReference>
<evidence type="ECO:0000256" key="5">
    <source>
        <dbReference type="PROSITE-ProRule" id="PRU00103"/>
    </source>
</evidence>
<feature type="compositionally biased region" description="Low complexity" evidence="6">
    <location>
        <begin position="655"/>
        <end position="667"/>
    </location>
</feature>
<sequence length="1358" mass="150087">MEETAALLGSTAIKQRLAGVTGLLEQLRRQDAAPDASASLIPHVLPCLRDHNSKIALGALEILELLVVRVAESTLRSYFKLLWTSLVERLGDSKLQVREKAVDVVVELSVVLGVGTVLDKLKICLSHKNWRTREQSLHAVWRCLERHDVFKERQEEQLDEVLKLLEDSSKDVRDAAITTLEQFYTYIGPSLLSDLEYKNIRAAQMKTLTDRFERIPVRSKSSVSVDRVVPSQDAGATSSDAPAANGTLPDELSSILSSYDLQVSSSSSSMARYLASIRNRTLNEAKAAEGDQSPSQESSSSTQFVQDFSTESSFGANDISEKEIQKQLSVIFDKLQLDNNWDKRVNGLKMLQKLASRCSKASNSVTALPFLSQSLRSIRERLCQQVSDLRSSVSREACQTIQMLANILQDEFNSHAEVCLGNLLKATYVTIQVISTSADTTIKSMIESTSNGYARVILKLIECVKSRNQVLRHNAVCYLTLTLQRWSVSFLSKHSEMFVPIMPAILQDALGDVRAQSRKCYWAYHYLFPDEAKSIFARLDRSTQKNVNDDPSKFTAKTARPTDYSSMAVPASQGSDLVRSALRTATAAPISAPAALNSVTFSDEPRVFNAQESTGKLPRRVFEGSSSSVGDAEENVQSSRMLSQGPMRIGLAARAKASVSNDSSTSSKGKKKSAAAGPQRVWNAPKPPQSNSTAESLYTSRQEPSTAGFHTSSQQTKAQRVQQAQAPAPMEIDDVEPRGPKRFPLASMPSPTASNASSSKTNNSRSDSTDKPKRAAPSKASERPKVAPLPVVDQLEEALGNIESRSWSTRLEAVEYIGKLLQRRVDQIESGASEDHKVDGRILMAFLKHLSDAHYRVSQGVLKNLLPLLKLSNDSQRLVPHLKTVLPKLFQKFIDTKESTRLAAKENLEYVVSTVDSPTLAAIVISMLGDGSNMKVKAAMCHYLRELLPGAGGYMKNGANNSHMRSFLLKIALLMDTDVPVSVSSACGELVAVAAQLYGPEMEVALGLLPPSKRLVVSKVLKTKKIVLNFSNPPRAPFSTSQSDHDNQETIPQVPKPERSRKRPESPSVSSSSPSRQSSQKRINIETQWPDVRLISPDGDKGGSSFSSALFPSVDKQGLQLEDVLHLLEQKSLPETEVKHALYKTLRFIDTGSSETWDRGFGRLLLLLLDAATEKNVYALKVLHRLVEAQSSRAQTFFELLLQRLVDAMAGQVDVARHLMERILYDLVTSTSDLQQTLLTLISLVDHREPPTLQVVMRLVKVCLQALERNSDQDLAFLRTHDVAERIMKVLTQRLDDASSSVRKSAVDCLVAFHFATKEDNSVVPKYLAVELDETRRRLVEIFIDRAKMERHHIGLSS</sequence>
<keyword evidence="3" id="KW-0677">Repeat</keyword>
<dbReference type="Pfam" id="PF21041">
    <property type="entry name" value="XMAP215_CLASP_TOG"/>
    <property type="match status" value="1"/>
</dbReference>
<organism evidence="8 9">
    <name type="scientific">Phytophthora oleae</name>
    <dbReference type="NCBI Taxonomy" id="2107226"/>
    <lineage>
        <taxon>Eukaryota</taxon>
        <taxon>Sar</taxon>
        <taxon>Stramenopiles</taxon>
        <taxon>Oomycota</taxon>
        <taxon>Peronosporomycetes</taxon>
        <taxon>Peronosporales</taxon>
        <taxon>Peronosporaceae</taxon>
        <taxon>Phytophthora</taxon>
    </lineage>
</organism>
<gene>
    <name evidence="8" type="ORF">V7S43_018579</name>
</gene>
<feature type="compositionally biased region" description="Polar residues" evidence="6">
    <location>
        <begin position="689"/>
        <end position="713"/>
    </location>
</feature>
<dbReference type="PANTHER" id="PTHR21567">
    <property type="entry name" value="CLASP"/>
    <property type="match status" value="1"/>
</dbReference>
<dbReference type="GO" id="GO:0000226">
    <property type="term" value="P:microtubule cytoskeleton organization"/>
    <property type="evidence" value="ECO:0007669"/>
    <property type="project" value="UniProtKB-ARBA"/>
</dbReference>
<dbReference type="Proteomes" id="UP001632037">
    <property type="component" value="Unassembled WGS sequence"/>
</dbReference>
<evidence type="ECO:0000259" key="7">
    <source>
        <dbReference type="SMART" id="SM01349"/>
    </source>
</evidence>
<dbReference type="InterPro" id="IPR011989">
    <property type="entry name" value="ARM-like"/>
</dbReference>
<evidence type="ECO:0000313" key="8">
    <source>
        <dbReference type="EMBL" id="KAL3656580.1"/>
    </source>
</evidence>
<evidence type="ECO:0000256" key="3">
    <source>
        <dbReference type="ARBA" id="ARBA00022737"/>
    </source>
</evidence>
<comment type="caution">
    <text evidence="8">The sequence shown here is derived from an EMBL/GenBank/DDBJ whole genome shotgun (WGS) entry which is preliminary data.</text>
</comment>
<feature type="compositionally biased region" description="Polar residues" evidence="6">
    <location>
        <begin position="624"/>
        <end position="642"/>
    </location>
</feature>
<evidence type="ECO:0000313" key="9">
    <source>
        <dbReference type="Proteomes" id="UP001632037"/>
    </source>
</evidence>
<keyword evidence="9" id="KW-1185">Reference proteome</keyword>
<feature type="region of interest" description="Disordered" evidence="6">
    <location>
        <begin position="1032"/>
        <end position="1083"/>
    </location>
</feature>
<dbReference type="Pfam" id="PF12348">
    <property type="entry name" value="CLASP_N"/>
    <property type="match status" value="1"/>
</dbReference>
<feature type="region of interest" description="Disordered" evidence="6">
    <location>
        <begin position="226"/>
        <end position="247"/>
    </location>
</feature>
<evidence type="ECO:0000256" key="6">
    <source>
        <dbReference type="SAM" id="MobiDB-lite"/>
    </source>
</evidence>
<dbReference type="GO" id="GO:1902903">
    <property type="term" value="P:regulation of supramolecular fiber organization"/>
    <property type="evidence" value="ECO:0007669"/>
    <property type="project" value="UniProtKB-ARBA"/>
</dbReference>
<feature type="compositionally biased region" description="Low complexity" evidence="6">
    <location>
        <begin position="746"/>
        <end position="766"/>
    </location>
</feature>
<keyword evidence="4" id="KW-0206">Cytoskeleton</keyword>
<feature type="compositionally biased region" description="Low complexity" evidence="6">
    <location>
        <begin position="292"/>
        <end position="304"/>
    </location>
</feature>
<dbReference type="GO" id="GO:0000278">
    <property type="term" value="P:mitotic cell cycle"/>
    <property type="evidence" value="ECO:0007669"/>
    <property type="project" value="UniProtKB-ARBA"/>
</dbReference>
<dbReference type="InterPro" id="IPR016024">
    <property type="entry name" value="ARM-type_fold"/>
</dbReference>
<feature type="region of interest" description="Disordered" evidence="6">
    <location>
        <begin position="285"/>
        <end position="304"/>
    </location>
</feature>
<dbReference type="InterPro" id="IPR034085">
    <property type="entry name" value="TOG"/>
</dbReference>
<evidence type="ECO:0000256" key="1">
    <source>
        <dbReference type="ARBA" id="ARBA00004245"/>
    </source>
</evidence>
<feature type="compositionally biased region" description="Low complexity" evidence="6">
    <location>
        <begin position="1066"/>
        <end position="1082"/>
    </location>
</feature>
<feature type="repeat" description="HEAT" evidence="5">
    <location>
        <begin position="157"/>
        <end position="195"/>
    </location>
</feature>
<name>A0ABD3EQ72_9STRA</name>
<protein>
    <recommendedName>
        <fullName evidence="7">TOG domain-containing protein</fullName>
    </recommendedName>
</protein>
<dbReference type="InterPro" id="IPR021133">
    <property type="entry name" value="HEAT_type_2"/>
</dbReference>
<feature type="domain" description="TOG" evidence="7">
    <location>
        <begin position="781"/>
        <end position="1034"/>
    </location>
</feature>
<reference evidence="8 9" key="1">
    <citation type="submission" date="2024-09" db="EMBL/GenBank/DDBJ databases">
        <title>Genome sequencing and assembly of Phytophthora oleae, isolate VK10A, causative agent of rot of olive drupes.</title>
        <authorList>
            <person name="Conti Taguali S."/>
            <person name="Riolo M."/>
            <person name="La Spada F."/>
            <person name="Cacciola S.O."/>
            <person name="Dionisio G."/>
        </authorList>
    </citation>
    <scope>NUCLEOTIDE SEQUENCE [LARGE SCALE GENOMIC DNA]</scope>
    <source>
        <strain evidence="8 9">VK10A</strain>
    </source>
</reference>
<keyword evidence="2" id="KW-0963">Cytoplasm</keyword>
<feature type="domain" description="TOG" evidence="7">
    <location>
        <begin position="1117"/>
        <end position="1353"/>
    </location>
</feature>
<evidence type="ECO:0000256" key="2">
    <source>
        <dbReference type="ARBA" id="ARBA00022490"/>
    </source>
</evidence>
<evidence type="ECO:0000256" key="4">
    <source>
        <dbReference type="ARBA" id="ARBA00023212"/>
    </source>
</evidence>
<dbReference type="PROSITE" id="PS50077">
    <property type="entry name" value="HEAT_REPEAT"/>
    <property type="match status" value="1"/>
</dbReference>
<feature type="domain" description="TOG" evidence="7">
    <location>
        <begin position="2"/>
        <end position="221"/>
    </location>
</feature>
<feature type="region of interest" description="Disordered" evidence="6">
    <location>
        <begin position="610"/>
        <end position="787"/>
    </location>
</feature>
<dbReference type="PANTHER" id="PTHR21567:SF9">
    <property type="entry name" value="CLIP-ASSOCIATING PROTEIN"/>
    <property type="match status" value="1"/>
</dbReference>
<accession>A0ABD3EQ72</accession>
<dbReference type="GO" id="GO:0031110">
    <property type="term" value="P:regulation of microtubule polymerization or depolymerization"/>
    <property type="evidence" value="ECO:0007669"/>
    <property type="project" value="UniProtKB-ARBA"/>
</dbReference>
<dbReference type="EMBL" id="JBIMZQ010000078">
    <property type="protein sequence ID" value="KAL3656580.1"/>
    <property type="molecule type" value="Genomic_DNA"/>
</dbReference>